<evidence type="ECO:0000313" key="2">
    <source>
        <dbReference type="Proteomes" id="UP000190888"/>
    </source>
</evidence>
<proteinExistence type="predicted"/>
<gene>
    <name evidence="1" type="ORF">SAMN04488132_10789</name>
</gene>
<dbReference type="EMBL" id="FUWH01000007">
    <property type="protein sequence ID" value="SJZ97560.1"/>
    <property type="molecule type" value="Genomic_DNA"/>
</dbReference>
<dbReference type="AlphaFoldDB" id="A0A1T4Q158"/>
<dbReference type="RefSeq" id="WP_078831866.1">
    <property type="nucleotide sequence ID" value="NZ_FUWH01000007.1"/>
</dbReference>
<name>A0A1T4Q158_9BACT</name>
<reference evidence="1 2" key="1">
    <citation type="submission" date="2017-02" db="EMBL/GenBank/DDBJ databases">
        <authorList>
            <person name="Peterson S.W."/>
        </authorList>
    </citation>
    <scope>NUCLEOTIDE SEQUENCE [LARGE SCALE GENOMIC DNA]</scope>
    <source>
        <strain evidence="1 2">DSM 22335</strain>
    </source>
</reference>
<sequence length="112" mass="12559">MKAIAIPYLKTLVECVNKMVTDGYTEDFTVADGKLKSLKTEKLYSPAEVSVVNFFRFEGQSDPQDNSILYAIETSDGAKGTLIDAYGPYADENISKFMTEVEKMEKKPRSEK</sequence>
<dbReference type="Proteomes" id="UP000190888">
    <property type="component" value="Unassembled WGS sequence"/>
</dbReference>
<dbReference type="OrthoDB" id="8418771at2"/>
<keyword evidence="2" id="KW-1185">Reference proteome</keyword>
<organism evidence="1 2">
    <name type="scientific">Sediminibacterium ginsengisoli</name>
    <dbReference type="NCBI Taxonomy" id="413434"/>
    <lineage>
        <taxon>Bacteria</taxon>
        <taxon>Pseudomonadati</taxon>
        <taxon>Bacteroidota</taxon>
        <taxon>Chitinophagia</taxon>
        <taxon>Chitinophagales</taxon>
        <taxon>Chitinophagaceae</taxon>
        <taxon>Sediminibacterium</taxon>
    </lineage>
</organism>
<evidence type="ECO:0008006" key="3">
    <source>
        <dbReference type="Google" id="ProtNLM"/>
    </source>
</evidence>
<evidence type="ECO:0000313" key="1">
    <source>
        <dbReference type="EMBL" id="SJZ97560.1"/>
    </source>
</evidence>
<accession>A0A1T4Q158</accession>
<dbReference type="STRING" id="413434.SAMN04488132_10789"/>
<protein>
    <recommendedName>
        <fullName evidence="3">Phosphoribosylpyrophosphate synthetase</fullName>
    </recommendedName>
</protein>